<evidence type="ECO:0000313" key="3">
    <source>
        <dbReference type="EMBL" id="CAA7399882.1"/>
    </source>
</evidence>
<protein>
    <submittedName>
        <fullName evidence="2">Uncharacterized protein</fullName>
    </submittedName>
</protein>
<evidence type="ECO:0000313" key="2">
    <source>
        <dbReference type="EMBL" id="CAA2623898.1"/>
    </source>
</evidence>
<feature type="compositionally biased region" description="Basic residues" evidence="1">
    <location>
        <begin position="8"/>
        <end position="24"/>
    </location>
</feature>
<dbReference type="EMBL" id="LR746270">
    <property type="protein sequence ID" value="CAA7399882.1"/>
    <property type="molecule type" value="Genomic_DNA"/>
</dbReference>
<dbReference type="AlphaFoldDB" id="A0A7I8IZV6"/>
<organism evidence="2">
    <name type="scientific">Spirodela intermedia</name>
    <name type="common">Intermediate duckweed</name>
    <dbReference type="NCBI Taxonomy" id="51605"/>
    <lineage>
        <taxon>Eukaryota</taxon>
        <taxon>Viridiplantae</taxon>
        <taxon>Streptophyta</taxon>
        <taxon>Embryophyta</taxon>
        <taxon>Tracheophyta</taxon>
        <taxon>Spermatophyta</taxon>
        <taxon>Magnoliopsida</taxon>
        <taxon>Liliopsida</taxon>
        <taxon>Araceae</taxon>
        <taxon>Lemnoideae</taxon>
        <taxon>Spirodela</taxon>
    </lineage>
</organism>
<sequence length="24" mass="2586">MAAQGGRRGTRRSSRRRRCPAAAG</sequence>
<gene>
    <name evidence="2" type="ORF">SI7747_07009802</name>
    <name evidence="3" type="ORF">SI8410_07010552</name>
</gene>
<name>A0A7I8IZV6_SPIIN</name>
<evidence type="ECO:0000256" key="1">
    <source>
        <dbReference type="SAM" id="MobiDB-lite"/>
    </source>
</evidence>
<keyword evidence="4" id="KW-1185">Reference proteome</keyword>
<proteinExistence type="predicted"/>
<accession>A0A7I8IZV6</accession>
<evidence type="ECO:0000313" key="4">
    <source>
        <dbReference type="Proteomes" id="UP000663760"/>
    </source>
</evidence>
<dbReference type="EMBL" id="LR743594">
    <property type="protein sequence ID" value="CAA2623898.1"/>
    <property type="molecule type" value="Genomic_DNA"/>
</dbReference>
<dbReference type="Proteomes" id="UP000663760">
    <property type="component" value="Chromosome 7"/>
</dbReference>
<feature type="region of interest" description="Disordered" evidence="1">
    <location>
        <begin position="1"/>
        <end position="24"/>
    </location>
</feature>
<reference evidence="2" key="1">
    <citation type="submission" date="2019-12" db="EMBL/GenBank/DDBJ databases">
        <authorList>
            <person name="Scholz U."/>
            <person name="Mascher M."/>
            <person name="Fiebig A."/>
        </authorList>
    </citation>
    <scope>NUCLEOTIDE SEQUENCE</scope>
</reference>